<gene>
    <name evidence="2" type="ORF">IAC80_08270</name>
</gene>
<feature type="transmembrane region" description="Helical" evidence="1">
    <location>
        <begin position="170"/>
        <end position="194"/>
    </location>
</feature>
<comment type="caution">
    <text evidence="2">The sequence shown here is derived from an EMBL/GenBank/DDBJ whole genome shotgun (WGS) entry which is preliminary data.</text>
</comment>
<feature type="transmembrane region" description="Helical" evidence="1">
    <location>
        <begin position="146"/>
        <end position="164"/>
    </location>
</feature>
<feature type="transmembrane region" description="Helical" evidence="1">
    <location>
        <begin position="250"/>
        <end position="273"/>
    </location>
</feature>
<reference evidence="2" key="2">
    <citation type="journal article" date="2021" name="PeerJ">
        <title>Extensive microbial diversity within the chicken gut microbiome revealed by metagenomics and culture.</title>
        <authorList>
            <person name="Gilroy R."/>
            <person name="Ravi A."/>
            <person name="Getino M."/>
            <person name="Pursley I."/>
            <person name="Horton D.L."/>
            <person name="Alikhan N.F."/>
            <person name="Baker D."/>
            <person name="Gharbi K."/>
            <person name="Hall N."/>
            <person name="Watson M."/>
            <person name="Adriaenssens E.M."/>
            <person name="Foster-Nyarko E."/>
            <person name="Jarju S."/>
            <person name="Secka A."/>
            <person name="Antonio M."/>
            <person name="Oren A."/>
            <person name="Chaudhuri R.R."/>
            <person name="La Ragione R."/>
            <person name="Hildebrand F."/>
            <person name="Pallen M.J."/>
        </authorList>
    </citation>
    <scope>NUCLEOTIDE SEQUENCE</scope>
    <source>
        <strain evidence="2">ChiBcec6-7307</strain>
    </source>
</reference>
<proteinExistence type="predicted"/>
<protein>
    <submittedName>
        <fullName evidence="2">Uncharacterized protein</fullName>
    </submittedName>
</protein>
<keyword evidence="1" id="KW-1133">Transmembrane helix</keyword>
<keyword evidence="1" id="KW-0472">Membrane</keyword>
<dbReference type="Proteomes" id="UP000886889">
    <property type="component" value="Unassembled WGS sequence"/>
</dbReference>
<dbReference type="EMBL" id="DVOS01000067">
    <property type="protein sequence ID" value="HIV23915.1"/>
    <property type="molecule type" value="Genomic_DNA"/>
</dbReference>
<feature type="transmembrane region" description="Helical" evidence="1">
    <location>
        <begin position="322"/>
        <end position="342"/>
    </location>
</feature>
<organism evidence="2 3">
    <name type="scientific">Candidatus Merdiplasma excrementigallinarum</name>
    <dbReference type="NCBI Taxonomy" id="2840864"/>
    <lineage>
        <taxon>Bacteria</taxon>
        <taxon>Bacillati</taxon>
        <taxon>Bacillota</taxon>
        <taxon>Clostridia</taxon>
        <taxon>Lachnospirales</taxon>
        <taxon>Lachnospiraceae</taxon>
        <taxon>Lachnospiraceae incertae sedis</taxon>
        <taxon>Candidatus Merdiplasma</taxon>
    </lineage>
</organism>
<accession>A0A9D1P111</accession>
<feature type="transmembrane region" description="Helical" evidence="1">
    <location>
        <begin position="85"/>
        <end position="109"/>
    </location>
</feature>
<feature type="transmembrane region" description="Helical" evidence="1">
    <location>
        <begin position="46"/>
        <end position="64"/>
    </location>
</feature>
<evidence type="ECO:0000313" key="3">
    <source>
        <dbReference type="Proteomes" id="UP000886889"/>
    </source>
</evidence>
<reference evidence="2" key="1">
    <citation type="submission" date="2020-10" db="EMBL/GenBank/DDBJ databases">
        <authorList>
            <person name="Gilroy R."/>
        </authorList>
    </citation>
    <scope>NUCLEOTIDE SEQUENCE</scope>
    <source>
        <strain evidence="2">ChiBcec6-7307</strain>
    </source>
</reference>
<dbReference type="AlphaFoldDB" id="A0A9D1P111"/>
<evidence type="ECO:0000256" key="1">
    <source>
        <dbReference type="SAM" id="Phobius"/>
    </source>
</evidence>
<evidence type="ECO:0000313" key="2">
    <source>
        <dbReference type="EMBL" id="HIV23915.1"/>
    </source>
</evidence>
<sequence>MKNTIKAFSKQFFGAKYESAGKSLLASVILFTALCAAEFRVEIAPFIFYLTSAIFTAGVMWQVLTGRRHMETMQGLFMLPFDNRSFVFSYVWVLAAHTLITKTLPIWALFFAVASWSAGEIALAVLCGCMACAVTAAGYQMCRKGHAVPAILWAACILAAILLIRRWAAVLAAAAISFFAGVLYLAFADAYGFYSAFIPKRAARHTGHSGSVFAYLVRYLLANKSCLINTAGLCAAACFLPLLFGEFQRLNMFPIGLAILCLNTPICTLLSGDPDLERAIRVLPGQAGQFCRKYCLFIFSVDGLVAGIYLCSWQIINGGAGFVHVITLLLFALQSAVLSAILEWKFPIRDWKTESDLWHHPRKYLVPVMMLMIALAVSFF</sequence>
<keyword evidence="1" id="KW-0812">Transmembrane</keyword>
<feature type="transmembrane region" description="Helical" evidence="1">
    <location>
        <begin position="226"/>
        <end position="244"/>
    </location>
</feature>
<feature type="transmembrane region" description="Helical" evidence="1">
    <location>
        <begin position="121"/>
        <end position="139"/>
    </location>
</feature>
<name>A0A9D1P111_9FIRM</name>
<feature type="transmembrane region" description="Helical" evidence="1">
    <location>
        <begin position="294"/>
        <end position="316"/>
    </location>
</feature>